<dbReference type="Proteomes" id="UP001165740">
    <property type="component" value="Chromosome 15"/>
</dbReference>
<comment type="similarity">
    <text evidence="4">Belongs to the peptidase M1 family.</text>
</comment>
<evidence type="ECO:0000256" key="8">
    <source>
        <dbReference type="ARBA" id="ARBA00022670"/>
    </source>
</evidence>
<keyword evidence="16" id="KW-0482">Metalloprotease</keyword>
<keyword evidence="18" id="KW-1015">Disulfide bond</keyword>
<keyword evidence="8" id="KW-0645">Protease</keyword>
<comment type="catalytic activity">
    <reaction evidence="1">
        <text>Release of an N-terminal amino acid, Xaa-|-Yaa- from a peptide, amide or arylamide. Xaa is preferably Ala, but may be most amino acids including Pro (slow action). When a terminal hydrophobic residue is followed by a prolyl residue, the two may be released as an intact Xaa-Pro dipeptide.</text>
        <dbReference type="EC" id="3.4.11.2"/>
    </reaction>
</comment>
<keyword evidence="10 21" id="KW-0479">Metal-binding</keyword>
<evidence type="ECO:0000256" key="18">
    <source>
        <dbReference type="ARBA" id="ARBA00023157"/>
    </source>
</evidence>
<dbReference type="InterPro" id="IPR024571">
    <property type="entry name" value="ERAP1-like_C_dom"/>
</dbReference>
<dbReference type="GO" id="GO:0006508">
    <property type="term" value="P:proteolysis"/>
    <property type="evidence" value="ECO:0007669"/>
    <property type="project" value="UniProtKB-KW"/>
</dbReference>
<dbReference type="InterPro" id="IPR027268">
    <property type="entry name" value="Peptidase_M4/M1_CTD_sf"/>
</dbReference>
<feature type="active site" description="Proton acceptor" evidence="20">
    <location>
        <position position="452"/>
    </location>
</feature>
<evidence type="ECO:0000256" key="14">
    <source>
        <dbReference type="ARBA" id="ARBA00022968"/>
    </source>
</evidence>
<feature type="binding site" evidence="21">
    <location>
        <position position="474"/>
    </location>
    <ligand>
        <name>Zn(2+)</name>
        <dbReference type="ChEBI" id="CHEBI:29105"/>
        <note>catalytic</note>
    </ligand>
</feature>
<dbReference type="GO" id="GO:0016285">
    <property type="term" value="F:alanyl aminopeptidase activity"/>
    <property type="evidence" value="ECO:0007669"/>
    <property type="project" value="UniProtKB-EC"/>
</dbReference>
<comment type="subcellular location">
    <subcellularLocation>
        <location evidence="2">Cell membrane</location>
    </subcellularLocation>
    <subcellularLocation>
        <location evidence="3">Membrane</location>
        <topology evidence="3">Single-pass type II membrane protein</topology>
    </subcellularLocation>
</comment>
<dbReference type="RefSeq" id="XP_055867795.1">
    <property type="nucleotide sequence ID" value="XM_056011820.1"/>
</dbReference>
<dbReference type="Gene3D" id="2.60.40.1910">
    <property type="match status" value="1"/>
</dbReference>
<evidence type="ECO:0000256" key="5">
    <source>
        <dbReference type="ARBA" id="ARBA00012564"/>
    </source>
</evidence>
<keyword evidence="14" id="KW-0735">Signal-anchor</keyword>
<feature type="binding site" evidence="21">
    <location>
        <position position="451"/>
    </location>
    <ligand>
        <name>Zn(2+)</name>
        <dbReference type="ChEBI" id="CHEBI:29105"/>
        <note>catalytic</note>
    </ligand>
</feature>
<dbReference type="Gene3D" id="1.10.390.10">
    <property type="entry name" value="Neutral Protease Domain 2"/>
    <property type="match status" value="1"/>
</dbReference>
<feature type="binding site" evidence="21">
    <location>
        <position position="455"/>
    </location>
    <ligand>
        <name>Zn(2+)</name>
        <dbReference type="ChEBI" id="CHEBI:29105"/>
        <note>catalytic</note>
    </ligand>
</feature>
<feature type="region of interest" description="Disordered" evidence="23">
    <location>
        <begin position="111"/>
        <end position="136"/>
    </location>
</feature>
<keyword evidence="9 24" id="KW-0812">Transmembrane</keyword>
<keyword evidence="12" id="KW-0378">Hydrolase</keyword>
<dbReference type="PANTHER" id="PTHR11533:SF294">
    <property type="entry name" value="THYROTROPIN-RELEASING HORMONE-DEGRADING ECTOENZYME"/>
    <property type="match status" value="1"/>
</dbReference>
<feature type="domain" description="Peptidase M1 membrane alanine aminopeptidase" evidence="25">
    <location>
        <begin position="379"/>
        <end position="603"/>
    </location>
</feature>
<evidence type="ECO:0000256" key="6">
    <source>
        <dbReference type="ARBA" id="ARBA00015611"/>
    </source>
</evidence>
<keyword evidence="11" id="KW-0732">Signal</keyword>
<evidence type="ECO:0000313" key="28">
    <source>
        <dbReference type="Proteomes" id="UP001165740"/>
    </source>
</evidence>
<dbReference type="Pfam" id="PF17900">
    <property type="entry name" value="Peptidase_M1_N"/>
    <property type="match status" value="1"/>
</dbReference>
<accession>A0A9W2YYI8</accession>
<feature type="compositionally biased region" description="Low complexity" evidence="23">
    <location>
        <begin position="111"/>
        <end position="132"/>
    </location>
</feature>
<name>A0A9W2YYI8_BIOGL</name>
<dbReference type="InterPro" id="IPR042097">
    <property type="entry name" value="Aminopeptidase_N-like_N_sf"/>
</dbReference>
<organism evidence="28 29">
    <name type="scientific">Biomphalaria glabrata</name>
    <name type="common">Bloodfluke planorb</name>
    <name type="synonym">Freshwater snail</name>
    <dbReference type="NCBI Taxonomy" id="6526"/>
    <lineage>
        <taxon>Eukaryota</taxon>
        <taxon>Metazoa</taxon>
        <taxon>Spiralia</taxon>
        <taxon>Lophotrochozoa</taxon>
        <taxon>Mollusca</taxon>
        <taxon>Gastropoda</taxon>
        <taxon>Heterobranchia</taxon>
        <taxon>Euthyneura</taxon>
        <taxon>Panpulmonata</taxon>
        <taxon>Hygrophila</taxon>
        <taxon>Lymnaeoidea</taxon>
        <taxon>Planorbidae</taxon>
        <taxon>Biomphalaria</taxon>
    </lineage>
</organism>
<dbReference type="SUPFAM" id="SSF63737">
    <property type="entry name" value="Leukotriene A4 hydrolase N-terminal domain"/>
    <property type="match status" value="1"/>
</dbReference>
<evidence type="ECO:0000256" key="12">
    <source>
        <dbReference type="ARBA" id="ARBA00022801"/>
    </source>
</evidence>
<gene>
    <name evidence="29" type="primary">LOC106074934</name>
</gene>
<dbReference type="InterPro" id="IPR014782">
    <property type="entry name" value="Peptidase_M1_dom"/>
</dbReference>
<evidence type="ECO:0000256" key="2">
    <source>
        <dbReference type="ARBA" id="ARBA00004236"/>
    </source>
</evidence>
<keyword evidence="17 24" id="KW-0472">Membrane</keyword>
<dbReference type="GO" id="GO:0005737">
    <property type="term" value="C:cytoplasm"/>
    <property type="evidence" value="ECO:0007669"/>
    <property type="project" value="TreeGrafter"/>
</dbReference>
<dbReference type="InterPro" id="IPR050344">
    <property type="entry name" value="Peptidase_M1_aminopeptidases"/>
</dbReference>
<evidence type="ECO:0000256" key="17">
    <source>
        <dbReference type="ARBA" id="ARBA00023136"/>
    </source>
</evidence>
<evidence type="ECO:0000256" key="1">
    <source>
        <dbReference type="ARBA" id="ARBA00000098"/>
    </source>
</evidence>
<evidence type="ECO:0000256" key="15">
    <source>
        <dbReference type="ARBA" id="ARBA00022989"/>
    </source>
</evidence>
<evidence type="ECO:0000256" key="11">
    <source>
        <dbReference type="ARBA" id="ARBA00022729"/>
    </source>
</evidence>
<dbReference type="Pfam" id="PF11838">
    <property type="entry name" value="ERAP1_C"/>
    <property type="match status" value="1"/>
</dbReference>
<dbReference type="OrthoDB" id="510539at2759"/>
<evidence type="ECO:0000256" key="22">
    <source>
        <dbReference type="PIRSR" id="PIRSR634016-4"/>
    </source>
</evidence>
<dbReference type="OMA" id="EWLIANI"/>
<reference evidence="29" key="1">
    <citation type="submission" date="2025-08" db="UniProtKB">
        <authorList>
            <consortium name="RefSeq"/>
        </authorList>
    </citation>
    <scope>IDENTIFICATION</scope>
</reference>
<dbReference type="Pfam" id="PF01433">
    <property type="entry name" value="Peptidase_M1"/>
    <property type="match status" value="1"/>
</dbReference>
<keyword evidence="19" id="KW-0325">Glycoprotein</keyword>
<evidence type="ECO:0000259" key="25">
    <source>
        <dbReference type="Pfam" id="PF01433"/>
    </source>
</evidence>
<dbReference type="GO" id="GO:0070006">
    <property type="term" value="F:metalloaminopeptidase activity"/>
    <property type="evidence" value="ECO:0007669"/>
    <property type="project" value="TreeGrafter"/>
</dbReference>
<evidence type="ECO:0000256" key="4">
    <source>
        <dbReference type="ARBA" id="ARBA00010136"/>
    </source>
</evidence>
<feature type="domain" description="Aminopeptidase N-like N-terminal" evidence="27">
    <location>
        <begin position="147"/>
        <end position="344"/>
    </location>
</feature>
<dbReference type="FunFam" id="2.60.40.1730:FF:000012">
    <property type="entry name" value="Aminopeptidase N"/>
    <property type="match status" value="1"/>
</dbReference>
<evidence type="ECO:0000256" key="7">
    <source>
        <dbReference type="ARBA" id="ARBA00022475"/>
    </source>
</evidence>
<evidence type="ECO:0000256" key="21">
    <source>
        <dbReference type="PIRSR" id="PIRSR634016-3"/>
    </source>
</evidence>
<dbReference type="PANTHER" id="PTHR11533">
    <property type="entry name" value="PROTEASE M1 ZINC METALLOPROTEASE"/>
    <property type="match status" value="1"/>
</dbReference>
<dbReference type="Gene3D" id="1.25.50.20">
    <property type="match status" value="1"/>
</dbReference>
<dbReference type="FunFam" id="1.10.390.10:FF:000016">
    <property type="entry name" value="Glutamyl aminopeptidase"/>
    <property type="match status" value="1"/>
</dbReference>
<dbReference type="GO" id="GO:0043171">
    <property type="term" value="P:peptide catabolic process"/>
    <property type="evidence" value="ECO:0007669"/>
    <property type="project" value="TreeGrafter"/>
</dbReference>
<dbReference type="GO" id="GO:0042277">
    <property type="term" value="F:peptide binding"/>
    <property type="evidence" value="ECO:0007669"/>
    <property type="project" value="TreeGrafter"/>
</dbReference>
<protein>
    <recommendedName>
        <fullName evidence="6">Aminopeptidase N</fullName>
        <ecNumber evidence="5">3.4.11.2</ecNumber>
    </recommendedName>
</protein>
<evidence type="ECO:0000256" key="23">
    <source>
        <dbReference type="SAM" id="MobiDB-lite"/>
    </source>
</evidence>
<dbReference type="FunFam" id="1.25.50.20:FF:000001">
    <property type="entry name" value="Aminopeptidase"/>
    <property type="match status" value="1"/>
</dbReference>
<dbReference type="CDD" id="cd09601">
    <property type="entry name" value="M1_APN-Q_like"/>
    <property type="match status" value="1"/>
</dbReference>
<evidence type="ECO:0000256" key="19">
    <source>
        <dbReference type="ARBA" id="ARBA00023180"/>
    </source>
</evidence>
<dbReference type="InterPro" id="IPR045357">
    <property type="entry name" value="Aminopeptidase_N-like_N"/>
</dbReference>
<evidence type="ECO:0000259" key="26">
    <source>
        <dbReference type="Pfam" id="PF11838"/>
    </source>
</evidence>
<sequence length="1046" mass="119530">MPSSKLEFSDMSYELSNMRREPKGCHVSPVIGFIFVLLAAAIAVGVGIIVHFAGGSKEVVCKCDSQVDEVLQQCMRLARAGNMEICQLCPANTPVAALTTTTSRTTAGIAEETTLSSDAPSTTSTAPSTSTTEGPVLNVRLPTSVTPLHYNLEIQTYMNSTDPTDFKFKGHVKIWVKCHVETDSVTLHSLYLNIDNSSIGFMDQSPDPATDPKYVTYEVDDFRQFLIFRLDKAMRVNRTYVLEMSYSSNISNTLVGLYYSRYSRNGTDVYLATTSFQPTDARKMFPCFDEPAMKASFNVTLVRPIDMISLSNVELLDSRETFLDGSITYVKDVFGQSAIMPTYLLVIAICDFTYLNATTNKGKEFRTYAVPALVNSTKYSLDIGVKILDYLEEFFNISYPLPKLDMIALPDFVSGAMEHWGLISYSERALLFKEGETNERDKEYVAIVVSHELAHMWFGNLVTMSWWDDLWLNEGFASYVENLGVDHVEPDWKIFDTYVVQYMYTALANDGLVSSHPLYVPVNHPDEINEIFDSISYSKGAAVVRMMSHFLGFDVFKKGLTKYLETLAYKNAFHDDLWNFMTAAETAGADSNRIDVKEVMDTWILQMNYPVVTVKRVDNSNTQLLVSQARYLADRNATELGKYESPFNYTWIIPLTFTSNSSRNFNQSNQVVYWLWKNESTKVITLKETLPSSRNGWIIANIDEVGYYRVNYDEDNWKALTDQLQEDHEVIPVINRAQIINDAWNLAKGNYLSLNIAFSTLDYLDEETSYQPWHAVRRELTYMDQMLSLNGIYGQFQRFLRCKLQKPYQYFGWNNTGSSHSDILSRTLIASQACKFGVPQCLQEASEQYRSWMDNPSINPIDTNFRSFVSCYAVSRGDWDEWNFTFTKYLESELSTERLTHLQALSCTRQPWILNHYMELILSENSSIRFHERLNVITNVASNDIGRALAWNFYKTNFKRLKELYGASFFSWQRLLASLTSNFNTAMELKELTDFQAQEEGNLSEISTTLSQAIDKVKANIKWMENYQPHIRQIITEKLAQSTTCQ</sequence>
<dbReference type="PRINTS" id="PR00756">
    <property type="entry name" value="ALADIPTASE"/>
</dbReference>
<dbReference type="InterPro" id="IPR001930">
    <property type="entry name" value="Peptidase_M1"/>
</dbReference>
<feature type="domain" description="ERAP1-like C-terminal" evidence="26">
    <location>
        <begin position="697"/>
        <end position="1018"/>
    </location>
</feature>
<dbReference type="GO" id="GO:0008270">
    <property type="term" value="F:zinc ion binding"/>
    <property type="evidence" value="ECO:0007669"/>
    <property type="project" value="InterPro"/>
</dbReference>
<evidence type="ECO:0000256" key="13">
    <source>
        <dbReference type="ARBA" id="ARBA00022833"/>
    </source>
</evidence>
<keyword evidence="13 21" id="KW-0862">Zinc</keyword>
<keyword evidence="15 24" id="KW-1133">Transmembrane helix</keyword>
<evidence type="ECO:0000256" key="24">
    <source>
        <dbReference type="SAM" id="Phobius"/>
    </source>
</evidence>
<dbReference type="GO" id="GO:0005886">
    <property type="term" value="C:plasma membrane"/>
    <property type="evidence" value="ECO:0007669"/>
    <property type="project" value="UniProtKB-SubCell"/>
</dbReference>
<dbReference type="SUPFAM" id="SSF55486">
    <property type="entry name" value="Metalloproteases ('zincins'), catalytic domain"/>
    <property type="match status" value="1"/>
</dbReference>
<comment type="cofactor">
    <cofactor evidence="21">
        <name>Zn(2+)</name>
        <dbReference type="ChEBI" id="CHEBI:29105"/>
    </cofactor>
    <text evidence="21">Binds 1 zinc ion per subunit.</text>
</comment>
<keyword evidence="7" id="KW-1003">Cell membrane</keyword>
<evidence type="ECO:0000259" key="27">
    <source>
        <dbReference type="Pfam" id="PF17900"/>
    </source>
</evidence>
<dbReference type="GO" id="GO:0005615">
    <property type="term" value="C:extracellular space"/>
    <property type="evidence" value="ECO:0007669"/>
    <property type="project" value="TreeGrafter"/>
</dbReference>
<evidence type="ECO:0000256" key="16">
    <source>
        <dbReference type="ARBA" id="ARBA00023049"/>
    </source>
</evidence>
<dbReference type="EC" id="3.4.11.2" evidence="5"/>
<evidence type="ECO:0000256" key="3">
    <source>
        <dbReference type="ARBA" id="ARBA00004606"/>
    </source>
</evidence>
<dbReference type="InterPro" id="IPR034016">
    <property type="entry name" value="M1_APN-typ"/>
</dbReference>
<dbReference type="Gene3D" id="2.60.40.1730">
    <property type="entry name" value="tricorn interacting facor f3 domain"/>
    <property type="match status" value="1"/>
</dbReference>
<feature type="site" description="Transition state stabilizer" evidence="22">
    <location>
        <position position="537"/>
    </location>
</feature>
<feature type="transmembrane region" description="Helical" evidence="24">
    <location>
        <begin position="27"/>
        <end position="53"/>
    </location>
</feature>
<dbReference type="GeneID" id="106074934"/>
<evidence type="ECO:0000256" key="20">
    <source>
        <dbReference type="PIRSR" id="PIRSR634016-1"/>
    </source>
</evidence>
<dbReference type="AlphaFoldDB" id="A0A9W2YYI8"/>
<keyword evidence="28" id="KW-1185">Reference proteome</keyword>
<dbReference type="FunFam" id="2.60.40.1910:FF:000008">
    <property type="entry name" value="Aminopeptidase"/>
    <property type="match status" value="1"/>
</dbReference>
<evidence type="ECO:0000256" key="9">
    <source>
        <dbReference type="ARBA" id="ARBA00022692"/>
    </source>
</evidence>
<evidence type="ECO:0000256" key="10">
    <source>
        <dbReference type="ARBA" id="ARBA00022723"/>
    </source>
</evidence>
<proteinExistence type="inferred from homology"/>
<evidence type="ECO:0000313" key="29">
    <source>
        <dbReference type="RefSeq" id="XP_055867795.1"/>
    </source>
</evidence>